<dbReference type="InterPro" id="IPR043891">
    <property type="entry name" value="SPARK"/>
</dbReference>
<evidence type="ECO:0000259" key="2">
    <source>
        <dbReference type="Pfam" id="PF19160"/>
    </source>
</evidence>
<evidence type="ECO:0000313" key="3">
    <source>
        <dbReference type="EMBL" id="KAF3955571.1"/>
    </source>
</evidence>
<feature type="chain" id="PRO_5035243724" description="SPARK domain-containing protein" evidence="1">
    <location>
        <begin position="26"/>
        <end position="209"/>
    </location>
</feature>
<dbReference type="Pfam" id="PF19160">
    <property type="entry name" value="SPARK"/>
    <property type="match status" value="1"/>
</dbReference>
<dbReference type="AlphaFoldDB" id="A0A8J4VNW9"/>
<organism evidence="3 4">
    <name type="scientific">Castanea mollissima</name>
    <name type="common">Chinese chestnut</name>
    <dbReference type="NCBI Taxonomy" id="60419"/>
    <lineage>
        <taxon>Eukaryota</taxon>
        <taxon>Viridiplantae</taxon>
        <taxon>Streptophyta</taxon>
        <taxon>Embryophyta</taxon>
        <taxon>Tracheophyta</taxon>
        <taxon>Spermatophyta</taxon>
        <taxon>Magnoliopsida</taxon>
        <taxon>eudicotyledons</taxon>
        <taxon>Gunneridae</taxon>
        <taxon>Pentapetalae</taxon>
        <taxon>rosids</taxon>
        <taxon>fabids</taxon>
        <taxon>Fagales</taxon>
        <taxon>Fagaceae</taxon>
        <taxon>Castanea</taxon>
    </lineage>
</organism>
<dbReference type="Proteomes" id="UP000737018">
    <property type="component" value="Unassembled WGS sequence"/>
</dbReference>
<keyword evidence="4" id="KW-1185">Reference proteome</keyword>
<evidence type="ECO:0000313" key="4">
    <source>
        <dbReference type="Proteomes" id="UP000737018"/>
    </source>
</evidence>
<accession>A0A8J4VNW9</accession>
<comment type="caution">
    <text evidence="3">The sequence shown here is derived from an EMBL/GenBank/DDBJ whole genome shotgun (WGS) entry which is preliminary data.</text>
</comment>
<keyword evidence="1" id="KW-0732">Signal</keyword>
<gene>
    <name evidence="3" type="ORF">CMV_019219</name>
</gene>
<feature type="signal peptide" evidence="1">
    <location>
        <begin position="1"/>
        <end position="25"/>
    </location>
</feature>
<sequence>MEVYSTPFLLGLLAFLGMQLPVIMADCPLNLTGSNFTLVASICSTNDDRGKCCRYINAVIAVSVAHYANATGNLGVTANLSETCLHSISETLGLYGVPRNATAFCGFGTKIPVNYVCEGRTTVTQMLQSPKFSDVTVNCKLPLSEDTNCRKCVNASITYLRQLIGAEDNMTLSTCRDATFTAIASQVDGVSVVEIASCFFGVQGLSNFP</sequence>
<feature type="non-terminal residue" evidence="3">
    <location>
        <position position="1"/>
    </location>
</feature>
<name>A0A8J4VNW9_9ROSI</name>
<proteinExistence type="predicted"/>
<feature type="domain" description="SPARK" evidence="2">
    <location>
        <begin position="25"/>
        <end position="175"/>
    </location>
</feature>
<dbReference type="OrthoDB" id="543156at2759"/>
<protein>
    <recommendedName>
        <fullName evidence="2">SPARK domain-containing protein</fullName>
    </recommendedName>
</protein>
<reference evidence="3" key="1">
    <citation type="submission" date="2020-03" db="EMBL/GenBank/DDBJ databases">
        <title>Castanea mollissima Vanexum genome sequencing.</title>
        <authorList>
            <person name="Staton M."/>
        </authorList>
    </citation>
    <scope>NUCLEOTIDE SEQUENCE</scope>
    <source>
        <tissue evidence="3">Leaf</tissue>
    </source>
</reference>
<evidence type="ECO:0000256" key="1">
    <source>
        <dbReference type="SAM" id="SignalP"/>
    </source>
</evidence>
<dbReference type="EMBL" id="JRKL02003335">
    <property type="protein sequence ID" value="KAF3955571.1"/>
    <property type="molecule type" value="Genomic_DNA"/>
</dbReference>